<reference evidence="1 2" key="1">
    <citation type="submission" date="2018-06" db="EMBL/GenBank/DDBJ databases">
        <title>Draft Whole-Genome Sequence of the purple photosynthetic bacterium Rhodospeudomonas palustris XCP.</title>
        <authorList>
            <person name="Rayyan A."/>
            <person name="Meyer T.E."/>
            <person name="Kyndt J.A."/>
        </authorList>
    </citation>
    <scope>NUCLEOTIDE SEQUENCE [LARGE SCALE GENOMIC DNA]</scope>
    <source>
        <strain evidence="1 2">XCP</strain>
    </source>
</reference>
<proteinExistence type="predicted"/>
<dbReference type="OMA" id="NEFKGVY"/>
<dbReference type="SUPFAM" id="SSF52833">
    <property type="entry name" value="Thioredoxin-like"/>
    <property type="match status" value="1"/>
</dbReference>
<dbReference type="PANTHER" id="PTHR41709:SF2">
    <property type="entry name" value="CIRCADIAN CLOCK PROTEIN KAIB2"/>
    <property type="match status" value="1"/>
</dbReference>
<dbReference type="SMART" id="SM01248">
    <property type="entry name" value="KaiB"/>
    <property type="match status" value="1"/>
</dbReference>
<comment type="caution">
    <text evidence="1">The sequence shown here is derived from an EMBL/GenBank/DDBJ whole genome shotgun (WGS) entry which is preliminary data.</text>
</comment>
<dbReference type="Gene3D" id="3.40.30.10">
    <property type="entry name" value="Glutaredoxin"/>
    <property type="match status" value="1"/>
</dbReference>
<dbReference type="OrthoDB" id="5458519at2"/>
<dbReference type="InterPro" id="IPR036249">
    <property type="entry name" value="Thioredoxin-like_sf"/>
</dbReference>
<sequence length="94" mass="10217">MADPIKLVLYVAGETPKSLAAIRNLEKICAEHLAGKYKVEVIDLKKSPQLAREHGIVAIPTLVKELPVPIRKIIGDLSDTPKVLVHLAVEESSS</sequence>
<organism evidence="1 2">
    <name type="scientific">Rhodopseudomonas palustris</name>
    <dbReference type="NCBI Taxonomy" id="1076"/>
    <lineage>
        <taxon>Bacteria</taxon>
        <taxon>Pseudomonadati</taxon>
        <taxon>Pseudomonadota</taxon>
        <taxon>Alphaproteobacteria</taxon>
        <taxon>Hyphomicrobiales</taxon>
        <taxon>Nitrobacteraceae</taxon>
        <taxon>Rhodopseudomonas</taxon>
    </lineage>
</organism>
<dbReference type="Proteomes" id="UP000248134">
    <property type="component" value="Unassembled WGS sequence"/>
</dbReference>
<dbReference type="InterPro" id="IPR039022">
    <property type="entry name" value="KaiB-like"/>
</dbReference>
<dbReference type="CDD" id="cd02978">
    <property type="entry name" value="KaiB_like"/>
    <property type="match status" value="1"/>
</dbReference>
<protein>
    <submittedName>
        <fullName evidence="1">Circadian clock protein KaiB</fullName>
    </submittedName>
</protein>
<gene>
    <name evidence="1" type="ORF">DNX69_14745</name>
</gene>
<dbReference type="InterPro" id="IPR011649">
    <property type="entry name" value="KaiB_domain"/>
</dbReference>
<dbReference type="GO" id="GO:0048511">
    <property type="term" value="P:rhythmic process"/>
    <property type="evidence" value="ECO:0007669"/>
    <property type="project" value="InterPro"/>
</dbReference>
<dbReference type="AlphaFoldDB" id="A0A323UEM5"/>
<accession>A0A323UEM5</accession>
<evidence type="ECO:0000313" key="1">
    <source>
        <dbReference type="EMBL" id="PZA10613.1"/>
    </source>
</evidence>
<dbReference type="EMBL" id="QKQS01000023">
    <property type="protein sequence ID" value="PZA10613.1"/>
    <property type="molecule type" value="Genomic_DNA"/>
</dbReference>
<dbReference type="GeneID" id="66891006"/>
<dbReference type="PANTHER" id="PTHR41709">
    <property type="entry name" value="KAIB-LIKE PROTEIN 1"/>
    <property type="match status" value="1"/>
</dbReference>
<dbReference type="RefSeq" id="WP_011155579.1">
    <property type="nucleotide sequence ID" value="NZ_CP041387.1"/>
</dbReference>
<evidence type="ECO:0000313" key="2">
    <source>
        <dbReference type="Proteomes" id="UP000248134"/>
    </source>
</evidence>
<dbReference type="Pfam" id="PF07689">
    <property type="entry name" value="KaiB"/>
    <property type="match status" value="1"/>
</dbReference>
<name>A0A323UEM5_RHOPL</name>